<feature type="signal peptide" evidence="1">
    <location>
        <begin position="1"/>
        <end position="19"/>
    </location>
</feature>
<protein>
    <recommendedName>
        <fullName evidence="4">HEAT repeat domain-containing protein</fullName>
    </recommendedName>
</protein>
<feature type="chain" id="PRO_5017999709" description="HEAT repeat domain-containing protein" evidence="1">
    <location>
        <begin position="20"/>
        <end position="270"/>
    </location>
</feature>
<reference evidence="2 3" key="1">
    <citation type="submission" date="2018-11" db="EMBL/GenBank/DDBJ databases">
        <authorList>
            <person name="Ye M.-Q."/>
            <person name="Du Z.-J."/>
        </authorList>
    </citation>
    <scope>NUCLEOTIDE SEQUENCE [LARGE SCALE GENOMIC DNA]</scope>
    <source>
        <strain evidence="2 3">U0105</strain>
    </source>
</reference>
<dbReference type="RefSeq" id="WP_124028959.1">
    <property type="nucleotide sequence ID" value="NZ_JBHRSN010000014.1"/>
</dbReference>
<evidence type="ECO:0000256" key="1">
    <source>
        <dbReference type="SAM" id="SignalP"/>
    </source>
</evidence>
<accession>A0A3N5XX91</accession>
<proteinExistence type="predicted"/>
<dbReference type="OrthoDB" id="6287519at2"/>
<evidence type="ECO:0000313" key="2">
    <source>
        <dbReference type="EMBL" id="RPJ65412.1"/>
    </source>
</evidence>
<dbReference type="EMBL" id="RPOK01000005">
    <property type="protein sequence ID" value="RPJ65412.1"/>
    <property type="molecule type" value="Genomic_DNA"/>
</dbReference>
<gene>
    <name evidence="2" type="ORF">DRW07_16040</name>
</gene>
<dbReference type="AlphaFoldDB" id="A0A3N5XX91"/>
<keyword evidence="1" id="KW-0732">Signal</keyword>
<name>A0A3N5XX91_9ALTE</name>
<organism evidence="2 3">
    <name type="scientific">Alteromonas sediminis</name>
    <dbReference type="NCBI Taxonomy" id="2259342"/>
    <lineage>
        <taxon>Bacteria</taxon>
        <taxon>Pseudomonadati</taxon>
        <taxon>Pseudomonadota</taxon>
        <taxon>Gammaproteobacteria</taxon>
        <taxon>Alteromonadales</taxon>
        <taxon>Alteromonadaceae</taxon>
        <taxon>Alteromonas/Salinimonas group</taxon>
        <taxon>Alteromonas</taxon>
    </lineage>
</organism>
<evidence type="ECO:0008006" key="4">
    <source>
        <dbReference type="Google" id="ProtNLM"/>
    </source>
</evidence>
<dbReference type="Proteomes" id="UP000275281">
    <property type="component" value="Unassembled WGS sequence"/>
</dbReference>
<comment type="caution">
    <text evidence="2">The sequence shown here is derived from an EMBL/GenBank/DDBJ whole genome shotgun (WGS) entry which is preliminary data.</text>
</comment>
<keyword evidence="3" id="KW-1185">Reference proteome</keyword>
<evidence type="ECO:0000313" key="3">
    <source>
        <dbReference type="Proteomes" id="UP000275281"/>
    </source>
</evidence>
<sequence>MKYVGLLIFTLSVSFGALAQLNPEEQKLADMLVSGSDKQLKDATVSIAKSANQNTELLDMVAEILLKKYPNAYPSEIDTLAWMARALGNSENGRYYNAVNTVVENAKHKKLVRHAETALDDIDEASGEQYVEGMASLPASLFARESNKDRDARVMALITAGDLRSLKEGARTIIDTRTENQALTDMLAEILITHHSSAADNQIDTFAWIARTLGQDRSGRYWAILEEVKENGANRKLRKYAKKALQEHGDAKGEQYKAGMLGKAVKDYAY</sequence>